<evidence type="ECO:0000256" key="11">
    <source>
        <dbReference type="RuleBase" id="RU004504"/>
    </source>
</evidence>
<evidence type="ECO:0000256" key="8">
    <source>
        <dbReference type="ARBA" id="ARBA00023004"/>
    </source>
</evidence>
<dbReference type="RefSeq" id="WP_207860041.1">
    <property type="nucleotide sequence ID" value="NZ_JAFREP010000015.1"/>
</dbReference>
<dbReference type="GO" id="GO:0046872">
    <property type="term" value="F:metal ion binding"/>
    <property type="evidence" value="ECO:0007669"/>
    <property type="project" value="UniProtKB-KW"/>
</dbReference>
<evidence type="ECO:0000256" key="5">
    <source>
        <dbReference type="ARBA" id="ARBA00022679"/>
    </source>
</evidence>
<dbReference type="InterPro" id="IPR015421">
    <property type="entry name" value="PyrdxlP-dep_Trfase_major"/>
</dbReference>
<keyword evidence="8" id="KW-0408">Iron</keyword>
<dbReference type="Gene3D" id="3.40.640.10">
    <property type="entry name" value="Type I PLP-dependent aspartate aminotransferase-like (Major domain)"/>
    <property type="match status" value="1"/>
</dbReference>
<dbReference type="PIRSF" id="PIRSF005572">
    <property type="entry name" value="NifS"/>
    <property type="match status" value="1"/>
</dbReference>
<evidence type="ECO:0000256" key="4">
    <source>
        <dbReference type="ARBA" id="ARBA00012239"/>
    </source>
</evidence>
<dbReference type="Proteomes" id="UP000664417">
    <property type="component" value="Unassembled WGS sequence"/>
</dbReference>
<keyword evidence="9" id="KW-0411">Iron-sulfur</keyword>
<dbReference type="SUPFAM" id="SSF53383">
    <property type="entry name" value="PLP-dependent transferases"/>
    <property type="match status" value="1"/>
</dbReference>
<evidence type="ECO:0000256" key="7">
    <source>
        <dbReference type="ARBA" id="ARBA00022898"/>
    </source>
</evidence>
<evidence type="ECO:0000256" key="10">
    <source>
        <dbReference type="ARBA" id="ARBA00050776"/>
    </source>
</evidence>
<comment type="cofactor">
    <cofactor evidence="1 11">
        <name>pyridoxal 5'-phosphate</name>
        <dbReference type="ChEBI" id="CHEBI:597326"/>
    </cofactor>
</comment>
<dbReference type="PANTHER" id="PTHR11601:SF34">
    <property type="entry name" value="CYSTEINE DESULFURASE"/>
    <property type="match status" value="1"/>
</dbReference>
<dbReference type="Gene3D" id="1.10.260.50">
    <property type="match status" value="1"/>
</dbReference>
<protein>
    <recommendedName>
        <fullName evidence="4">cysteine desulfurase</fullName>
        <ecNumber evidence="4">2.8.1.7</ecNumber>
    </recommendedName>
</protein>
<proteinExistence type="inferred from homology"/>
<evidence type="ECO:0000256" key="6">
    <source>
        <dbReference type="ARBA" id="ARBA00022723"/>
    </source>
</evidence>
<evidence type="ECO:0000256" key="2">
    <source>
        <dbReference type="ARBA" id="ARBA00003120"/>
    </source>
</evidence>
<dbReference type="EC" id="2.8.1.7" evidence="4"/>
<sequence length="378" mass="39725">MIYFDNNATTAVTEPVHQAMLPFLTEHYGNPSSIHQIGNQARVAVEQARGRVAKAIGARPSEITFCGSGSEADNHALCGVVMRAKEEDKLNPRSNIVITAIEHPAVKKTAEWLGGFFDVQVRTVPMQFEKGTVSLQPFEDAIDADTLVVSVMMANNESGLVLPVAEIAALAKGRGALVHCDGVQALGKLPVDVKKLGVDMFSLSAHKFHGPKGVGALFIKRGVKLTALMHGGSQESGRRAGTENPAGIVGMGVAAELAAAQDTASIAAKRDRFEAGLRERFGDRLVVNFADLPRTPNISSVQFKGADGNLLLIMMDQNGLCASTGSACSSGSLSVSSVLLGMGLKEHAAKGTIRFSLSHLTTDAEIDAALDAVAASLK</sequence>
<evidence type="ECO:0000256" key="9">
    <source>
        <dbReference type="ARBA" id="ARBA00023014"/>
    </source>
</evidence>
<dbReference type="GO" id="GO:0051536">
    <property type="term" value="F:iron-sulfur cluster binding"/>
    <property type="evidence" value="ECO:0007669"/>
    <property type="project" value="UniProtKB-KW"/>
</dbReference>
<keyword evidence="6" id="KW-0479">Metal-binding</keyword>
<keyword evidence="14" id="KW-1185">Reference proteome</keyword>
<dbReference type="Gene3D" id="3.90.1150.10">
    <property type="entry name" value="Aspartate Aminotransferase, domain 1"/>
    <property type="match status" value="1"/>
</dbReference>
<evidence type="ECO:0000313" key="14">
    <source>
        <dbReference type="Proteomes" id="UP000664417"/>
    </source>
</evidence>
<dbReference type="InterPro" id="IPR000192">
    <property type="entry name" value="Aminotrans_V_dom"/>
</dbReference>
<dbReference type="PANTHER" id="PTHR11601">
    <property type="entry name" value="CYSTEINE DESULFURYLASE FAMILY MEMBER"/>
    <property type="match status" value="1"/>
</dbReference>
<keyword evidence="5" id="KW-0808">Transferase</keyword>
<keyword evidence="7" id="KW-0663">Pyridoxal phosphate</keyword>
<dbReference type="Pfam" id="PF00266">
    <property type="entry name" value="Aminotran_5"/>
    <property type="match status" value="1"/>
</dbReference>
<dbReference type="PROSITE" id="PS00595">
    <property type="entry name" value="AA_TRANSFER_CLASS_5"/>
    <property type="match status" value="1"/>
</dbReference>
<comment type="similarity">
    <text evidence="3">Belongs to the class-V pyridoxal-phosphate-dependent aminotransferase family. NifS/IscS subfamily.</text>
</comment>
<feature type="domain" description="Aminotransferase class V" evidence="12">
    <location>
        <begin position="2"/>
        <end position="368"/>
    </location>
</feature>
<evidence type="ECO:0000256" key="1">
    <source>
        <dbReference type="ARBA" id="ARBA00001933"/>
    </source>
</evidence>
<gene>
    <name evidence="13" type="ORF">J3U88_16555</name>
</gene>
<comment type="caution">
    <text evidence="13">The sequence shown here is derived from an EMBL/GenBank/DDBJ whole genome shotgun (WGS) entry which is preliminary data.</text>
</comment>
<dbReference type="InterPro" id="IPR016454">
    <property type="entry name" value="Cysteine_dSase"/>
</dbReference>
<dbReference type="InterPro" id="IPR015424">
    <property type="entry name" value="PyrdxlP-dep_Trfase"/>
</dbReference>
<evidence type="ECO:0000313" key="13">
    <source>
        <dbReference type="EMBL" id="MBO1320088.1"/>
    </source>
</evidence>
<comment type="catalytic activity">
    <reaction evidence="10">
        <text>(sulfur carrier)-H + L-cysteine = (sulfur carrier)-SH + L-alanine</text>
        <dbReference type="Rhea" id="RHEA:43892"/>
        <dbReference type="Rhea" id="RHEA-COMP:14737"/>
        <dbReference type="Rhea" id="RHEA-COMP:14739"/>
        <dbReference type="ChEBI" id="CHEBI:29917"/>
        <dbReference type="ChEBI" id="CHEBI:35235"/>
        <dbReference type="ChEBI" id="CHEBI:57972"/>
        <dbReference type="ChEBI" id="CHEBI:64428"/>
        <dbReference type="EC" id="2.8.1.7"/>
    </reaction>
</comment>
<name>A0A8J7U373_9BACT</name>
<dbReference type="GO" id="GO:0031071">
    <property type="term" value="F:cysteine desulfurase activity"/>
    <property type="evidence" value="ECO:0007669"/>
    <property type="project" value="UniProtKB-EC"/>
</dbReference>
<dbReference type="InterPro" id="IPR020578">
    <property type="entry name" value="Aminotrans_V_PyrdxlP_BS"/>
</dbReference>
<evidence type="ECO:0000256" key="3">
    <source>
        <dbReference type="ARBA" id="ARBA00006490"/>
    </source>
</evidence>
<reference evidence="13" key="1">
    <citation type="submission" date="2021-03" db="EMBL/GenBank/DDBJ databases">
        <authorList>
            <person name="Wang G."/>
        </authorList>
    </citation>
    <scope>NUCLEOTIDE SEQUENCE</scope>
    <source>
        <strain evidence="13">KCTC 12899</strain>
    </source>
</reference>
<dbReference type="AlphaFoldDB" id="A0A8J7U373"/>
<dbReference type="InterPro" id="IPR015422">
    <property type="entry name" value="PyrdxlP-dep_Trfase_small"/>
</dbReference>
<accession>A0A8J7U373</accession>
<dbReference type="FunFam" id="3.40.640.10:FF:000084">
    <property type="entry name" value="IscS-like cysteine desulfurase"/>
    <property type="match status" value="1"/>
</dbReference>
<comment type="function">
    <text evidence="2">Catalyzes the removal of elemental sulfur atoms from cysteine to produce alanine. Seems to participate in the biosynthesis of the nitrogenase metalloclusters by providing the inorganic sulfur required for the Fe-S core formation.</text>
</comment>
<evidence type="ECO:0000259" key="12">
    <source>
        <dbReference type="Pfam" id="PF00266"/>
    </source>
</evidence>
<organism evidence="13 14">
    <name type="scientific">Acanthopleuribacter pedis</name>
    <dbReference type="NCBI Taxonomy" id="442870"/>
    <lineage>
        <taxon>Bacteria</taxon>
        <taxon>Pseudomonadati</taxon>
        <taxon>Acidobacteriota</taxon>
        <taxon>Holophagae</taxon>
        <taxon>Acanthopleuribacterales</taxon>
        <taxon>Acanthopleuribacteraceae</taxon>
        <taxon>Acanthopleuribacter</taxon>
    </lineage>
</organism>
<dbReference type="EMBL" id="JAFREP010000015">
    <property type="protein sequence ID" value="MBO1320088.1"/>
    <property type="molecule type" value="Genomic_DNA"/>
</dbReference>